<evidence type="ECO:0000256" key="3">
    <source>
        <dbReference type="ARBA" id="ARBA00022692"/>
    </source>
</evidence>
<dbReference type="EMBL" id="CP080333">
    <property type="protein sequence ID" value="QYL15975.1"/>
    <property type="molecule type" value="Genomic_DNA"/>
</dbReference>
<proteinExistence type="inferred from homology"/>
<evidence type="ECO:0000256" key="2">
    <source>
        <dbReference type="ARBA" id="ARBA00010631"/>
    </source>
</evidence>
<feature type="transmembrane region" description="Helical" evidence="7">
    <location>
        <begin position="97"/>
        <end position="117"/>
    </location>
</feature>
<organism evidence="8 9">
    <name type="scientific">Mycolicibacterium pallens</name>
    <dbReference type="NCBI Taxonomy" id="370524"/>
    <lineage>
        <taxon>Bacteria</taxon>
        <taxon>Bacillati</taxon>
        <taxon>Actinomycetota</taxon>
        <taxon>Actinomycetes</taxon>
        <taxon>Mycobacteriales</taxon>
        <taxon>Mycobacteriaceae</taxon>
        <taxon>Mycolicibacterium</taxon>
    </lineage>
</organism>
<comment type="subcellular location">
    <subcellularLocation>
        <location evidence="1">Membrane</location>
        <topology evidence="1">Multi-pass membrane protein</topology>
    </subcellularLocation>
</comment>
<dbReference type="InterPro" id="IPR033580">
    <property type="entry name" value="Nurim-like"/>
</dbReference>
<feature type="transmembrane region" description="Helical" evidence="7">
    <location>
        <begin position="21"/>
        <end position="45"/>
    </location>
</feature>
<evidence type="ECO:0000313" key="8">
    <source>
        <dbReference type="EMBL" id="QYL15975.1"/>
    </source>
</evidence>
<dbReference type="Proteomes" id="UP000825367">
    <property type="component" value="Chromosome"/>
</dbReference>
<evidence type="ECO:0000256" key="4">
    <source>
        <dbReference type="ARBA" id="ARBA00022989"/>
    </source>
</evidence>
<feature type="transmembrane region" description="Helical" evidence="7">
    <location>
        <begin position="57"/>
        <end position="77"/>
    </location>
</feature>
<gene>
    <name evidence="8" type="ORF">K0O64_23430</name>
</gene>
<keyword evidence="9" id="KW-1185">Reference proteome</keyword>
<keyword evidence="5 7" id="KW-0472">Membrane</keyword>
<comment type="similarity">
    <text evidence="2">Belongs to the nurim family.</text>
</comment>
<dbReference type="Gene3D" id="1.20.120.1630">
    <property type="match status" value="1"/>
</dbReference>
<feature type="transmembrane region" description="Helical" evidence="7">
    <location>
        <begin position="123"/>
        <end position="146"/>
    </location>
</feature>
<keyword evidence="3 7" id="KW-0812">Transmembrane</keyword>
<evidence type="ECO:0000256" key="6">
    <source>
        <dbReference type="SAM" id="MobiDB-lite"/>
    </source>
</evidence>
<reference evidence="8 9" key="1">
    <citation type="submission" date="2021-07" db="EMBL/GenBank/DDBJ databases">
        <title>Whole genome sequencing of non-tuberculosis mycobacteria type-strains.</title>
        <authorList>
            <person name="Igarashi Y."/>
            <person name="Osugi A."/>
            <person name="Mitarai S."/>
        </authorList>
    </citation>
    <scope>NUCLEOTIDE SEQUENCE [LARGE SCALE GENOMIC DNA]</scope>
    <source>
        <strain evidence="8 9">JCM 16370</strain>
    </source>
</reference>
<accession>A0ABX8VDX2</accession>
<dbReference type="PANTHER" id="PTHR31040">
    <property type="entry name" value="NURIM"/>
    <property type="match status" value="1"/>
</dbReference>
<evidence type="ECO:0000256" key="1">
    <source>
        <dbReference type="ARBA" id="ARBA00004141"/>
    </source>
</evidence>
<evidence type="ECO:0000313" key="9">
    <source>
        <dbReference type="Proteomes" id="UP000825367"/>
    </source>
</evidence>
<evidence type="ECO:0000256" key="5">
    <source>
        <dbReference type="ARBA" id="ARBA00023136"/>
    </source>
</evidence>
<dbReference type="PANTHER" id="PTHR31040:SF1">
    <property type="entry name" value="NURIM"/>
    <property type="match status" value="1"/>
</dbReference>
<feature type="region of interest" description="Disordered" evidence="6">
    <location>
        <begin position="256"/>
        <end position="278"/>
    </location>
</feature>
<evidence type="ECO:0000256" key="7">
    <source>
        <dbReference type="SAM" id="Phobius"/>
    </source>
</evidence>
<name>A0ABX8VDX2_9MYCO</name>
<sequence>MRPTSPTPVARNGGGRTVLAVSYGFVCHALFAVAVGAMITAMFFGMSRSFGRVPAPWSWVANVALLIQFPVVHSLLLTGRGRAMLGRLAPRGTGATLAPTTYVIVGSLQLIALFALWTPTGTIWWQAHGSALVVMIALYASAWVLLGKSMLDAGLSLQTGSLGWVALLRGRKLVFPKMPTTGLFRLTRQPIYVAFTLTVWTVPTWTPDQLALALVFTAYCLVGPLFKEARFRRVFGAGWDNYARSVPYWLPWPRRPRSRSGKRCEPTAGRVRISRRQG</sequence>
<protein>
    <submittedName>
        <fullName evidence="8">Isoprenylcysteine carboxylmethyltransferase family protein</fullName>
    </submittedName>
</protein>
<keyword evidence="4 7" id="KW-1133">Transmembrane helix</keyword>